<protein>
    <submittedName>
        <fullName evidence="1">Uncharacterized protein</fullName>
    </submittedName>
</protein>
<comment type="caution">
    <text evidence="1">The sequence shown here is derived from an EMBL/GenBank/DDBJ whole genome shotgun (WGS) entry which is preliminary data.</text>
</comment>
<sequence length="61" mass="6635">LIDFRALIARMLGLDAKTLAVADYEITARLEHLLTIVQPAMGIPVVQMPVTTTTKPLSTSQ</sequence>
<evidence type="ECO:0000313" key="2">
    <source>
        <dbReference type="EMBL" id="CAF4998610.1"/>
    </source>
</evidence>
<reference evidence="1" key="1">
    <citation type="submission" date="2021-02" db="EMBL/GenBank/DDBJ databases">
        <authorList>
            <person name="Nowell W R."/>
        </authorList>
    </citation>
    <scope>NUCLEOTIDE SEQUENCE</scope>
</reference>
<feature type="non-terminal residue" evidence="1">
    <location>
        <position position="1"/>
    </location>
</feature>
<gene>
    <name evidence="1" type="ORF">BYL167_LOCUS34021</name>
    <name evidence="2" type="ORF">GIL414_LOCUS57110</name>
</gene>
<dbReference type="Proteomes" id="UP000681967">
    <property type="component" value="Unassembled WGS sequence"/>
</dbReference>
<dbReference type="AlphaFoldDB" id="A0A8S2WR13"/>
<dbReference type="EMBL" id="CAJOBH010067810">
    <property type="protein sequence ID" value="CAF4457071.1"/>
    <property type="molecule type" value="Genomic_DNA"/>
</dbReference>
<evidence type="ECO:0000313" key="3">
    <source>
        <dbReference type="Proteomes" id="UP000681967"/>
    </source>
</evidence>
<name>A0A8S2WR13_9BILA</name>
<organism evidence="1 3">
    <name type="scientific">Rotaria magnacalcarata</name>
    <dbReference type="NCBI Taxonomy" id="392030"/>
    <lineage>
        <taxon>Eukaryota</taxon>
        <taxon>Metazoa</taxon>
        <taxon>Spiralia</taxon>
        <taxon>Gnathifera</taxon>
        <taxon>Rotifera</taxon>
        <taxon>Eurotatoria</taxon>
        <taxon>Bdelloidea</taxon>
        <taxon>Philodinida</taxon>
        <taxon>Philodinidae</taxon>
        <taxon>Rotaria</taxon>
    </lineage>
</organism>
<proteinExistence type="predicted"/>
<feature type="non-terminal residue" evidence="1">
    <location>
        <position position="61"/>
    </location>
</feature>
<dbReference type="EMBL" id="CAJOBJ010206572">
    <property type="protein sequence ID" value="CAF4998610.1"/>
    <property type="molecule type" value="Genomic_DNA"/>
</dbReference>
<accession>A0A8S2WR13</accession>
<evidence type="ECO:0000313" key="1">
    <source>
        <dbReference type="EMBL" id="CAF4457071.1"/>
    </source>
</evidence>
<dbReference type="Proteomes" id="UP000681720">
    <property type="component" value="Unassembled WGS sequence"/>
</dbReference>